<feature type="domain" description="ABC transmembrane type-1" evidence="10">
    <location>
        <begin position="391"/>
        <end position="579"/>
    </location>
</feature>
<dbReference type="EMBL" id="CP015579">
    <property type="protein sequence ID" value="ARU92828.1"/>
    <property type="molecule type" value="Genomic_DNA"/>
</dbReference>
<dbReference type="AlphaFoldDB" id="A0A1Y0L579"/>
<keyword evidence="6 9" id="KW-0812">Transmembrane</keyword>
<dbReference type="CDD" id="cd06261">
    <property type="entry name" value="TM_PBP2"/>
    <property type="match status" value="2"/>
</dbReference>
<feature type="transmembrane region" description="Helical" evidence="9">
    <location>
        <begin position="461"/>
        <end position="482"/>
    </location>
</feature>
<dbReference type="RefSeq" id="WP_087487217.1">
    <property type="nucleotide sequence ID" value="NZ_CP015579.1"/>
</dbReference>
<feature type="transmembrane region" description="Helical" evidence="9">
    <location>
        <begin position="109"/>
        <end position="133"/>
    </location>
</feature>
<dbReference type="Pfam" id="PF00528">
    <property type="entry name" value="BPD_transp_1"/>
    <property type="match status" value="1"/>
</dbReference>
<feature type="transmembrane region" description="Helical" evidence="9">
    <location>
        <begin position="21"/>
        <end position="38"/>
    </location>
</feature>
<dbReference type="InterPro" id="IPR035906">
    <property type="entry name" value="MetI-like_sf"/>
</dbReference>
<accession>A0A1Y0L579</accession>
<dbReference type="GO" id="GO:0055085">
    <property type="term" value="P:transmembrane transport"/>
    <property type="evidence" value="ECO:0007669"/>
    <property type="project" value="InterPro"/>
</dbReference>
<evidence type="ECO:0000256" key="3">
    <source>
        <dbReference type="ARBA" id="ARBA00022448"/>
    </source>
</evidence>
<keyword evidence="5" id="KW-0997">Cell inner membrane</keyword>
<keyword evidence="7 9" id="KW-1133">Transmembrane helix</keyword>
<evidence type="ECO:0000256" key="9">
    <source>
        <dbReference type="RuleBase" id="RU363032"/>
    </source>
</evidence>
<keyword evidence="13" id="KW-1185">Reference proteome</keyword>
<feature type="transmembrane region" description="Helical" evidence="9">
    <location>
        <begin position="516"/>
        <end position="541"/>
    </location>
</feature>
<evidence type="ECO:0000256" key="5">
    <source>
        <dbReference type="ARBA" id="ARBA00022519"/>
    </source>
</evidence>
<evidence type="ECO:0000256" key="7">
    <source>
        <dbReference type="ARBA" id="ARBA00022989"/>
    </source>
</evidence>
<dbReference type="OrthoDB" id="9808619at2"/>
<proteinExistence type="inferred from homology"/>
<organism evidence="11 14">
    <name type="scientific">Tatumella citrea</name>
    <name type="common">Pantoea citrea</name>
    <dbReference type="NCBI Taxonomy" id="53336"/>
    <lineage>
        <taxon>Bacteria</taxon>
        <taxon>Pseudomonadati</taxon>
        <taxon>Pseudomonadota</taxon>
        <taxon>Gammaproteobacteria</taxon>
        <taxon>Enterobacterales</taxon>
        <taxon>Erwiniaceae</taxon>
        <taxon>Tatumella</taxon>
    </lineage>
</organism>
<protein>
    <submittedName>
        <fullName evidence="11">ABC transporter permease</fullName>
    </submittedName>
</protein>
<evidence type="ECO:0000313" key="13">
    <source>
        <dbReference type="Proteomes" id="UP000195729"/>
    </source>
</evidence>
<dbReference type="Gene3D" id="1.10.3720.10">
    <property type="entry name" value="MetI-like"/>
    <property type="match status" value="2"/>
</dbReference>
<sequence>MSTVTEIALKSVPGRFFRRPGMLWLAVPGIIFLALFLLFPSLRIFILSVTNAGGHFSLAGFDRFATHGVYQRVLLNTFVIAFWTTALSLLFGYPLAYWLSRVTAGLRKILMMLILLAFWSSTLVKNFTWLILLGHNGPVAEAARWLGLNGDNMLFNRPVVIFAMVHTMLPLGVVTLMPVLSQINDNLLKAAATLGADGAQAFWRIFFTLSMRGVAAAGLLIFISSLGFFITPTFLGSPHEMMLGQMIILQINQLQNWQLGCALAVILVLAAVISCIIYDLLFGLSSLAGESRSNTSRRHRLLSRLGWVIVDLLARLSSGLLWLSGPLRRRGFRLPLLGVFSWLLIAVLVLPVLAVIPMSFTASSFLSFPPQGFSLKWYQVYFSSSQWMDATLRSFAIGLVVAVCSTVIAGMAAYSLSRSHSRLSRVIFLLFLLPMIIPAIVIAIALFYLCAHTGLVATNTGIIIGHIVIALPMVFVILLTSFRGHDWRLNQAAATLGAGKLQILYRITLPSVKGGLLAAFVIGFLSSFEELTVALFIGGGLKTTLPKQMWDDILLQITPTLAAASTAVLLIVVLFFLLLQWGSRGIKRGKHSSVTGNQ</sequence>
<evidence type="ECO:0000256" key="8">
    <source>
        <dbReference type="ARBA" id="ARBA00023136"/>
    </source>
</evidence>
<feature type="transmembrane region" description="Helical" evidence="9">
    <location>
        <begin position="336"/>
        <end position="360"/>
    </location>
</feature>
<feature type="transmembrane region" description="Helical" evidence="9">
    <location>
        <begin position="44"/>
        <end position="61"/>
    </location>
</feature>
<feature type="transmembrane region" description="Helical" evidence="9">
    <location>
        <begin position="553"/>
        <end position="579"/>
    </location>
</feature>
<dbReference type="Proteomes" id="UP000195729">
    <property type="component" value="Chromosome"/>
</dbReference>
<feature type="domain" description="ABC transmembrane type-1" evidence="10">
    <location>
        <begin position="74"/>
        <end position="278"/>
    </location>
</feature>
<dbReference type="InterPro" id="IPR000515">
    <property type="entry name" value="MetI-like"/>
</dbReference>
<dbReference type="PANTHER" id="PTHR42929:SF5">
    <property type="entry name" value="ABC TRANSPORTER PERMEASE PROTEIN"/>
    <property type="match status" value="1"/>
</dbReference>
<comment type="similarity">
    <text evidence="2">Belongs to the binding-protein-dependent transport system permease family. CysTW subfamily.</text>
</comment>
<feature type="transmembrane region" description="Helical" evidence="9">
    <location>
        <begin position="257"/>
        <end position="281"/>
    </location>
</feature>
<evidence type="ECO:0000313" key="11">
    <source>
        <dbReference type="EMBL" id="ARU92828.1"/>
    </source>
</evidence>
<dbReference type="PANTHER" id="PTHR42929">
    <property type="entry name" value="INNER MEMBRANE ABC TRANSPORTER PERMEASE PROTEIN YDCU-RELATED-RELATED"/>
    <property type="match status" value="1"/>
</dbReference>
<evidence type="ECO:0000256" key="1">
    <source>
        <dbReference type="ARBA" id="ARBA00004429"/>
    </source>
</evidence>
<keyword evidence="8 9" id="KW-0472">Membrane</keyword>
<feature type="transmembrane region" description="Helical" evidence="9">
    <location>
        <begin position="214"/>
        <end position="236"/>
    </location>
</feature>
<feature type="transmembrane region" description="Helical" evidence="9">
    <location>
        <begin position="73"/>
        <end position="97"/>
    </location>
</feature>
<gene>
    <name evidence="11" type="ORF">A7K98_02880</name>
    <name evidence="12" type="ORF">A7K99_02880</name>
</gene>
<evidence type="ECO:0000313" key="14">
    <source>
        <dbReference type="Proteomes" id="UP000195814"/>
    </source>
</evidence>
<dbReference type="EMBL" id="CP015581">
    <property type="protein sequence ID" value="ARU96866.1"/>
    <property type="molecule type" value="Genomic_DNA"/>
</dbReference>
<keyword evidence="4" id="KW-1003">Cell membrane</keyword>
<dbReference type="SUPFAM" id="SSF161098">
    <property type="entry name" value="MetI-like"/>
    <property type="match status" value="2"/>
</dbReference>
<dbReference type="Proteomes" id="UP000195814">
    <property type="component" value="Chromosome"/>
</dbReference>
<evidence type="ECO:0000313" key="12">
    <source>
        <dbReference type="EMBL" id="ARU96866.1"/>
    </source>
</evidence>
<comment type="subcellular location">
    <subcellularLocation>
        <location evidence="1">Cell inner membrane</location>
        <topology evidence="1">Multi-pass membrane protein</topology>
    </subcellularLocation>
    <subcellularLocation>
        <location evidence="9">Cell membrane</location>
        <topology evidence="9">Multi-pass membrane protein</topology>
    </subcellularLocation>
</comment>
<dbReference type="PROSITE" id="PS50928">
    <property type="entry name" value="ABC_TM1"/>
    <property type="match status" value="2"/>
</dbReference>
<evidence type="ECO:0000256" key="6">
    <source>
        <dbReference type="ARBA" id="ARBA00022692"/>
    </source>
</evidence>
<feature type="transmembrane region" description="Helical" evidence="9">
    <location>
        <begin position="154"/>
        <end position="180"/>
    </location>
</feature>
<evidence type="ECO:0000259" key="10">
    <source>
        <dbReference type="PROSITE" id="PS50928"/>
    </source>
</evidence>
<evidence type="ECO:0000256" key="2">
    <source>
        <dbReference type="ARBA" id="ARBA00007069"/>
    </source>
</evidence>
<feature type="transmembrane region" description="Helical" evidence="9">
    <location>
        <begin position="426"/>
        <end position="449"/>
    </location>
</feature>
<feature type="transmembrane region" description="Helical" evidence="9">
    <location>
        <begin position="395"/>
        <end position="414"/>
    </location>
</feature>
<reference evidence="13 14" key="1">
    <citation type="submission" date="2016-05" db="EMBL/GenBank/DDBJ databases">
        <title>Complete genome sequence of two 2,5-diketo-D-glunonic acid producing strain Tatumella citrea.</title>
        <authorList>
            <person name="Duan C."/>
            <person name="Yang J."/>
            <person name="Yang S."/>
        </authorList>
    </citation>
    <scope>NUCLEOTIDE SEQUENCE [LARGE SCALE GENOMIC DNA]</scope>
    <source>
        <strain evidence="12 13">ATCC 39140</strain>
        <strain evidence="11 14">DSM 13699</strain>
    </source>
</reference>
<evidence type="ECO:0000256" key="4">
    <source>
        <dbReference type="ARBA" id="ARBA00022475"/>
    </source>
</evidence>
<feature type="transmembrane region" description="Helical" evidence="9">
    <location>
        <begin position="301"/>
        <end position="324"/>
    </location>
</feature>
<keyword evidence="3 9" id="KW-0813">Transport</keyword>
<name>A0A1Y0L579_TATCI</name>
<dbReference type="KEGG" id="tci:A7K98_02880"/>
<dbReference type="GO" id="GO:0005886">
    <property type="term" value="C:plasma membrane"/>
    <property type="evidence" value="ECO:0007669"/>
    <property type="project" value="UniProtKB-SubCell"/>
</dbReference>